<accession>G9NNA4</accession>
<comment type="caution">
    <text evidence="1">The sequence shown here is derived from an EMBL/GenBank/DDBJ whole genome shotgun (WGS) entry which is preliminary data.</text>
</comment>
<proteinExistence type="predicted"/>
<sequence>MVKKIYQSFITDETQQTKLPSVAQLNQLLFCPFPPVMRTCIVPTPRRRHATPEKPAQ</sequence>
<dbReference type="HOGENOM" id="CLU_2996765_0_0_1"/>
<evidence type="ECO:0000313" key="2">
    <source>
        <dbReference type="Proteomes" id="UP000005426"/>
    </source>
</evidence>
<dbReference type="AlphaFoldDB" id="G9NNA4"/>
<evidence type="ECO:0000313" key="1">
    <source>
        <dbReference type="EMBL" id="EHK47554.1"/>
    </source>
</evidence>
<dbReference type="EMBL" id="ABDG02000020">
    <property type="protein sequence ID" value="EHK47554.1"/>
    <property type="molecule type" value="Genomic_DNA"/>
</dbReference>
<name>G9NNA4_HYPAI</name>
<gene>
    <name evidence="1" type="ORF">TRIATDRAFT_298628</name>
</gene>
<dbReference type="Proteomes" id="UP000005426">
    <property type="component" value="Unassembled WGS sequence"/>
</dbReference>
<dbReference type="OrthoDB" id="8830751at2759"/>
<protein>
    <submittedName>
        <fullName evidence="1">Uncharacterized protein</fullName>
    </submittedName>
</protein>
<keyword evidence="2" id="KW-1185">Reference proteome</keyword>
<organism evidence="1 2">
    <name type="scientific">Hypocrea atroviridis (strain ATCC 20476 / IMI 206040)</name>
    <name type="common">Trichoderma atroviride</name>
    <dbReference type="NCBI Taxonomy" id="452589"/>
    <lineage>
        <taxon>Eukaryota</taxon>
        <taxon>Fungi</taxon>
        <taxon>Dikarya</taxon>
        <taxon>Ascomycota</taxon>
        <taxon>Pezizomycotina</taxon>
        <taxon>Sordariomycetes</taxon>
        <taxon>Hypocreomycetidae</taxon>
        <taxon>Hypocreales</taxon>
        <taxon>Hypocreaceae</taxon>
        <taxon>Trichoderma</taxon>
    </lineage>
</organism>
<reference evidence="1 2" key="1">
    <citation type="journal article" date="2011" name="Genome Biol.">
        <title>Comparative genome sequence analysis underscores mycoparasitism as the ancestral life style of Trichoderma.</title>
        <authorList>
            <person name="Kubicek C.P."/>
            <person name="Herrera-Estrella A."/>
            <person name="Seidl-Seiboth V."/>
            <person name="Martinez D.A."/>
            <person name="Druzhinina I.S."/>
            <person name="Thon M."/>
            <person name="Zeilinger S."/>
            <person name="Casas-Flores S."/>
            <person name="Horwitz B.A."/>
            <person name="Mukherjee P.K."/>
            <person name="Mukherjee M."/>
            <person name="Kredics L."/>
            <person name="Alcaraz L.D."/>
            <person name="Aerts A."/>
            <person name="Antal Z."/>
            <person name="Atanasova L."/>
            <person name="Cervantes-Badillo M.G."/>
            <person name="Challacombe J."/>
            <person name="Chertkov O."/>
            <person name="McCluskey K."/>
            <person name="Coulpier F."/>
            <person name="Deshpande N."/>
            <person name="von Doehren H."/>
            <person name="Ebbole D.J."/>
            <person name="Esquivel-Naranjo E.U."/>
            <person name="Fekete E."/>
            <person name="Flipphi M."/>
            <person name="Glaser F."/>
            <person name="Gomez-Rodriguez E.Y."/>
            <person name="Gruber S."/>
            <person name="Han C."/>
            <person name="Henrissat B."/>
            <person name="Hermosa R."/>
            <person name="Hernandez-Onate M."/>
            <person name="Karaffa L."/>
            <person name="Kosti I."/>
            <person name="Le Crom S."/>
            <person name="Lindquist E."/>
            <person name="Lucas S."/>
            <person name="Luebeck M."/>
            <person name="Luebeck P.S."/>
            <person name="Margeot A."/>
            <person name="Metz B."/>
            <person name="Misra M."/>
            <person name="Nevalainen H."/>
            <person name="Omann M."/>
            <person name="Packer N."/>
            <person name="Perrone G."/>
            <person name="Uresti-Rivera E.E."/>
            <person name="Salamov A."/>
            <person name="Schmoll M."/>
            <person name="Seiboth B."/>
            <person name="Shapiro H."/>
            <person name="Sukno S."/>
            <person name="Tamayo-Ramos J.A."/>
            <person name="Tisch D."/>
            <person name="Wiest A."/>
            <person name="Wilkinson H.H."/>
            <person name="Zhang M."/>
            <person name="Coutinho P.M."/>
            <person name="Kenerley C.M."/>
            <person name="Monte E."/>
            <person name="Baker S.E."/>
            <person name="Grigoriev I.V."/>
        </authorList>
    </citation>
    <scope>NUCLEOTIDE SEQUENCE [LARGE SCALE GENOMIC DNA]</scope>
    <source>
        <strain evidence="2">ATCC 20476 / IMI 206040</strain>
    </source>
</reference>